<evidence type="ECO:0000313" key="1">
    <source>
        <dbReference type="EMBL" id="KKK90664.1"/>
    </source>
</evidence>
<organism evidence="1">
    <name type="scientific">marine sediment metagenome</name>
    <dbReference type="NCBI Taxonomy" id="412755"/>
    <lineage>
        <taxon>unclassified sequences</taxon>
        <taxon>metagenomes</taxon>
        <taxon>ecological metagenomes</taxon>
    </lineage>
</organism>
<dbReference type="AlphaFoldDB" id="A0A0F9BJA1"/>
<name>A0A0F9BJA1_9ZZZZ</name>
<sequence length="114" mass="12155">MAEQSRLEALLEKQKKLEADIVDEKGKEEADKVLAGIGANVATVVQDAAKTAKVDIKVLHGKFFALSVDDKGKLSVEVVSKAVRKANGDNKATTNGNGNGDYEYFLADGRGGFE</sequence>
<reference evidence="1" key="1">
    <citation type="journal article" date="2015" name="Nature">
        <title>Complex archaea that bridge the gap between prokaryotes and eukaryotes.</title>
        <authorList>
            <person name="Spang A."/>
            <person name="Saw J.H."/>
            <person name="Jorgensen S.L."/>
            <person name="Zaremba-Niedzwiedzka K."/>
            <person name="Martijn J."/>
            <person name="Lind A.E."/>
            <person name="van Eijk R."/>
            <person name="Schleper C."/>
            <person name="Guy L."/>
            <person name="Ettema T.J."/>
        </authorList>
    </citation>
    <scope>NUCLEOTIDE SEQUENCE</scope>
</reference>
<comment type="caution">
    <text evidence="1">The sequence shown here is derived from an EMBL/GenBank/DDBJ whole genome shotgun (WGS) entry which is preliminary data.</text>
</comment>
<feature type="non-terminal residue" evidence="1">
    <location>
        <position position="114"/>
    </location>
</feature>
<dbReference type="EMBL" id="LAZR01048995">
    <property type="protein sequence ID" value="KKK90664.1"/>
    <property type="molecule type" value="Genomic_DNA"/>
</dbReference>
<accession>A0A0F9BJA1</accession>
<proteinExistence type="predicted"/>
<gene>
    <name evidence="1" type="ORF">LCGC14_2720750</name>
</gene>
<protein>
    <submittedName>
        <fullName evidence="1">Uncharacterized protein</fullName>
    </submittedName>
</protein>